<dbReference type="EMBL" id="OZ034816">
    <property type="protein sequence ID" value="CAL1379279.1"/>
    <property type="molecule type" value="Genomic_DNA"/>
</dbReference>
<feature type="compositionally biased region" description="Gly residues" evidence="1">
    <location>
        <begin position="68"/>
        <end position="84"/>
    </location>
</feature>
<sequence>MPWRRAIYLSRLVCRSSSEVTPTKWISRRSILSNRGSHEVEGPAPDGAGGGGCTRRWSAGCRRRSGARAGGCSRGGISGGRGRP</sequence>
<name>A0AAV2E048_9ROSI</name>
<keyword evidence="3" id="KW-1185">Reference proteome</keyword>
<organism evidence="2 3">
    <name type="scientific">Linum trigynum</name>
    <dbReference type="NCBI Taxonomy" id="586398"/>
    <lineage>
        <taxon>Eukaryota</taxon>
        <taxon>Viridiplantae</taxon>
        <taxon>Streptophyta</taxon>
        <taxon>Embryophyta</taxon>
        <taxon>Tracheophyta</taxon>
        <taxon>Spermatophyta</taxon>
        <taxon>Magnoliopsida</taxon>
        <taxon>eudicotyledons</taxon>
        <taxon>Gunneridae</taxon>
        <taxon>Pentapetalae</taxon>
        <taxon>rosids</taxon>
        <taxon>fabids</taxon>
        <taxon>Malpighiales</taxon>
        <taxon>Linaceae</taxon>
        <taxon>Linum</taxon>
    </lineage>
</organism>
<evidence type="ECO:0000313" key="2">
    <source>
        <dbReference type="EMBL" id="CAL1379279.1"/>
    </source>
</evidence>
<accession>A0AAV2E048</accession>
<evidence type="ECO:0000256" key="1">
    <source>
        <dbReference type="SAM" id="MobiDB-lite"/>
    </source>
</evidence>
<proteinExistence type="predicted"/>
<dbReference type="Proteomes" id="UP001497516">
    <property type="component" value="Chromosome 3"/>
</dbReference>
<gene>
    <name evidence="2" type="ORF">LTRI10_LOCUS20809</name>
</gene>
<protein>
    <submittedName>
        <fullName evidence="2">Uncharacterized protein</fullName>
    </submittedName>
</protein>
<dbReference type="AlphaFoldDB" id="A0AAV2E048"/>
<feature type="region of interest" description="Disordered" evidence="1">
    <location>
        <begin position="63"/>
        <end position="84"/>
    </location>
</feature>
<reference evidence="2 3" key="1">
    <citation type="submission" date="2024-04" db="EMBL/GenBank/DDBJ databases">
        <authorList>
            <person name="Fracassetti M."/>
        </authorList>
    </citation>
    <scope>NUCLEOTIDE SEQUENCE [LARGE SCALE GENOMIC DNA]</scope>
</reference>
<evidence type="ECO:0000313" key="3">
    <source>
        <dbReference type="Proteomes" id="UP001497516"/>
    </source>
</evidence>